<accession>A0A3R7D5X1</accession>
<dbReference type="Proteomes" id="UP000285060">
    <property type="component" value="Unassembled WGS sequence"/>
</dbReference>
<dbReference type="PANTHER" id="PTHR21715:SF0">
    <property type="entry name" value="RH04127P"/>
    <property type="match status" value="1"/>
</dbReference>
<feature type="coiled-coil region" evidence="1">
    <location>
        <begin position="962"/>
        <end position="1070"/>
    </location>
</feature>
<dbReference type="SUPFAM" id="SSF51045">
    <property type="entry name" value="WW domain"/>
    <property type="match status" value="1"/>
</dbReference>
<feature type="coiled-coil region" evidence="1">
    <location>
        <begin position="1633"/>
        <end position="1727"/>
    </location>
</feature>
<keyword evidence="5" id="KW-1185">Reference proteome</keyword>
<evidence type="ECO:0000256" key="1">
    <source>
        <dbReference type="SAM" id="Coils"/>
    </source>
</evidence>
<dbReference type="EMBL" id="QUSY01000051">
    <property type="protein sequence ID" value="RHY33906.1"/>
    <property type="molecule type" value="Genomic_DNA"/>
</dbReference>
<evidence type="ECO:0000313" key="5">
    <source>
        <dbReference type="Proteomes" id="UP000285060"/>
    </source>
</evidence>
<protein>
    <recommendedName>
        <fullName evidence="3">WW domain-containing protein</fullName>
    </recommendedName>
</protein>
<organism evidence="4 5">
    <name type="scientific">Aphanomyces invadans</name>
    <dbReference type="NCBI Taxonomy" id="157072"/>
    <lineage>
        <taxon>Eukaryota</taxon>
        <taxon>Sar</taxon>
        <taxon>Stramenopiles</taxon>
        <taxon>Oomycota</taxon>
        <taxon>Saprolegniomycetes</taxon>
        <taxon>Saprolegniales</taxon>
        <taxon>Verrucalvaceae</taxon>
        <taxon>Aphanomyces</taxon>
    </lineage>
</organism>
<keyword evidence="1" id="KW-0175">Coiled coil</keyword>
<dbReference type="PROSITE" id="PS50020">
    <property type="entry name" value="WW_DOMAIN_2"/>
    <property type="match status" value="1"/>
</dbReference>
<dbReference type="InterPro" id="IPR053233">
    <property type="entry name" value="ABRA-related"/>
</dbReference>
<reference evidence="4 5" key="1">
    <citation type="submission" date="2018-08" db="EMBL/GenBank/DDBJ databases">
        <title>Aphanomyces genome sequencing and annotation.</title>
        <authorList>
            <person name="Minardi D."/>
            <person name="Oidtmann B."/>
            <person name="Van Der Giezen M."/>
            <person name="Studholme D.J."/>
        </authorList>
    </citation>
    <scope>NUCLEOTIDE SEQUENCE [LARGE SCALE GENOMIC DNA]</scope>
    <source>
        <strain evidence="4 5">NJM0002</strain>
    </source>
</reference>
<feature type="compositionally biased region" description="Basic residues" evidence="2">
    <location>
        <begin position="448"/>
        <end position="457"/>
    </location>
</feature>
<feature type="region of interest" description="Disordered" evidence="2">
    <location>
        <begin position="493"/>
        <end position="540"/>
    </location>
</feature>
<evidence type="ECO:0000256" key="2">
    <source>
        <dbReference type="SAM" id="MobiDB-lite"/>
    </source>
</evidence>
<comment type="caution">
    <text evidence="4">The sequence shown here is derived from an EMBL/GenBank/DDBJ whole genome shotgun (WGS) entry which is preliminary data.</text>
</comment>
<gene>
    <name evidence="4" type="ORF">DYB32_001319</name>
</gene>
<feature type="region of interest" description="Disordered" evidence="2">
    <location>
        <begin position="1489"/>
        <end position="1510"/>
    </location>
</feature>
<dbReference type="PANTHER" id="PTHR21715">
    <property type="entry name" value="RH04127P"/>
    <property type="match status" value="1"/>
</dbReference>
<feature type="compositionally biased region" description="Polar residues" evidence="2">
    <location>
        <begin position="881"/>
        <end position="893"/>
    </location>
</feature>
<sequence length="2303" mass="261411">MSSGYKGFKSWGAQECPTLKPGETYDARATKFSQMGSNIVQNQATNTAIRIVNPSFEAVTRGHYGQVTKHDFETPTRPVSRGAEIANSRTFLGQTLYQHDFLNFHEEGRRIAALPMAAYAAAFDELTHVPNQDSTSDADPKGKKIARDDVKAVLCAVYGKPPTARILDIYAHMFDACPDGFISWEIFQEAVCRLSSLLLHQTVKVSGQAGWLEFVAAKHVLHGGTPASSHQIDFGTYGGNPLARPYVGRTNGMASTTADMFDGTSKATFHIPRYQGFIPHTKYNPTAVAQGDCEHVRGKSEDLRLYHLNNLPGYTGHKPVDSKNVRGEAKTGTDEIDPNYEPTEDEVIEYAKWLGMDLDAERDLFWIAREGLKAPLPENWKPCKTTDTGEIYYFNFASGASTWDHPCDEYYRKLYDDHKKKTIQGKKFQDTDDKKKKEKDDIAEILGKKSKKAPKKAPKGDSLGAVKSGMEKKPLGAIGKVATLLPYEMVDVAKSDDDDDDDDEGKSSAPTIKALPSRKPLGKKDTPKNTSDDEAVESKTEELAAKLRKLEDEHASQVAALQAKLAAKESEIKQQQAELDDEAATIEKKLQKLHKEHADEVENVKELDKKLTKRRKDLETEHREYMDNAEAKFNEKKRDLARKQEKELKDMDEKHKEALEDMDAAHEKALQRHEAIRRKEEMQAEHREKEETSRLDKLNAELDIVKTEAAQYKRQVKTLEEKMEEASMAPTYSPDHVAALEASTEELKRQVEKLKEQLKQKDADMEAQMKRQENDAFDEARRQDPVAATSQTNTSTNKQVEALEEEVTSLKKMLQDAKQCAENADKNEKSWEADRAKMAAELATWKTKHDEIAGKLKATETAHVSEVAQLQRQLGEAAQPTRATKQTEDSGTSEWQEKFEALAVKHDVLQTECAAAKSTIDDLKTDATKLDMAFRDLTTKYDAACKENEANGATTASMADSKRALEATIESLSAAKVSLLAQLEDAKASHRAAMERAAQELRQAKADTASWQSQYENLMDATNKDQAINDQLQQWQAKYNDLQSSHEESEAAFRAQLDAVDRKLKGLERDHAASVETWKKKLHEAESDGQRQLAVAKATIADLQAKWTSMQSQESSTSTLVASLQEQLNQAYRQAQESHDSNDAMDRAHKRALEAHQAQWKQQLDDLQVAHSSALQNLKSDLIAVESAKRKLDDQRATLERKLKQKENEVAMLTTQIQAQQATTQETATSIWEWEKDKLMSQRNALESEKADVEARLDTLRAEHDVLLDTHHRTVLDKEVADKKAKQSDLDKDQLAQKLKGVEKECDAVQTKWRALTTEANDLKTALSKAKLGLQTAEAQYEKASEECRSLEGLVKQARDLSDKHQADARGLQLQLDDALFQKQRVEHDLLNLQHELDRVNEQNTLRLSSTSAMTSSGEHESLRHQVEQLTADSRAANDKVRQLQARAQEFETKYKQGQETYDRHTTLWVAEKQSLVDKLDKLKSQHQQLDRQLRTTSHDKEDVEAQRDRLHDEKADLEKRLKHQTDAVAAAQTKLSETVHHVDELDGKFRSATYELHAAEGKLKRLEHELDRTKAELASRTQDKDSMEAKWRQDVAQFEAKLKSIRQDQTDQLHKRVGEEQAKRDEAALEWKRDADDKKKEWQARLSQLESDKSAAQAQLIQVSKELATTQNDMEHLSSLKQKLEAQAKSHAEQAEKDRNEWQDQLDQVKAKLKTALAEKDELMVSVASAGPNRGNRISSMQQDIPPQCDNGPAQLKLQMAQVSKTELETHLHDMTMQCESWRRKAALLDSRSRDLALEIEALHVENAALRASSQRMHTSALDSLSTVERLNYEHKKRMVRSEYMTQLREFTEREELALARQKARVRASCERQLDELVGDFEKQKAQRMDQEEREFQSALHHCQSENQMKLGQVLKDHRVSRLLHHVSVDVLVQDKLAALEHELKHKQTKHLQTLSKQMQEVGAVTCSIAMTCWVQEEDQLSARLRDTKQLNREDDLAHVSRLQPGSFEVPVAWTKLHDEPARVAAAMSPSRSPARQPVKVRKPESKPHHHAWRRRLQQEHELLSKTKQYLTKQKRSLKQRMAKLQDEKEWWQRRPHYHTKARDNMKYLLEQVLVHLDEDGEGDPSEASVDVHVEQLLDDLVSDGSTMSAKLHTYSRNQMQAAATLPWPSEIAERYEAPSQPSYSVVYPSRSVDAYVDRGGHWAGYAYQPHYTRLPERYARHRVDCGDHGSCRVHAYEPFMPTAPRTPLYDSKLSNWVHKRERASAAASAHSNYLTQLSQELKAYSSKYQTAHSEGEVDALP</sequence>
<feature type="region of interest" description="Disordered" evidence="2">
    <location>
        <begin position="628"/>
        <end position="652"/>
    </location>
</feature>
<proteinExistence type="predicted"/>
<evidence type="ECO:0000313" key="4">
    <source>
        <dbReference type="EMBL" id="RHY33906.1"/>
    </source>
</evidence>
<dbReference type="Pfam" id="PF00397">
    <property type="entry name" value="WW"/>
    <property type="match status" value="1"/>
</dbReference>
<feature type="region of interest" description="Disordered" evidence="2">
    <location>
        <begin position="444"/>
        <end position="468"/>
    </location>
</feature>
<feature type="region of interest" description="Disordered" evidence="2">
    <location>
        <begin position="317"/>
        <end position="340"/>
    </location>
</feature>
<dbReference type="Gene3D" id="3.30.1470.10">
    <property type="entry name" value="Photosystem I PsaD, reaction center subunit II"/>
    <property type="match status" value="1"/>
</dbReference>
<feature type="domain" description="WW" evidence="3">
    <location>
        <begin position="374"/>
        <end position="408"/>
    </location>
</feature>
<feature type="compositionally biased region" description="Basic and acidic residues" evidence="2">
    <location>
        <begin position="318"/>
        <end position="333"/>
    </location>
</feature>
<feature type="compositionally biased region" description="Basic and acidic residues" evidence="2">
    <location>
        <begin position="745"/>
        <end position="784"/>
    </location>
</feature>
<dbReference type="VEuPathDB" id="FungiDB:H310_06224"/>
<dbReference type="CDD" id="cd00201">
    <property type="entry name" value="WW"/>
    <property type="match status" value="1"/>
</dbReference>
<feature type="region of interest" description="Disordered" evidence="2">
    <location>
        <begin position="2027"/>
        <end position="2053"/>
    </location>
</feature>
<dbReference type="InterPro" id="IPR036020">
    <property type="entry name" value="WW_dom_sf"/>
</dbReference>
<dbReference type="SMART" id="SM00456">
    <property type="entry name" value="WW"/>
    <property type="match status" value="1"/>
</dbReference>
<feature type="compositionally biased region" description="Basic and acidic residues" evidence="2">
    <location>
        <begin position="522"/>
        <end position="540"/>
    </location>
</feature>
<dbReference type="PROSITE" id="PS01159">
    <property type="entry name" value="WW_DOMAIN_1"/>
    <property type="match status" value="1"/>
</dbReference>
<feature type="coiled-coil region" evidence="1">
    <location>
        <begin position="2069"/>
        <end position="2096"/>
    </location>
</feature>
<dbReference type="Gene3D" id="1.10.287.1490">
    <property type="match status" value="1"/>
</dbReference>
<feature type="region of interest" description="Disordered" evidence="2">
    <location>
        <begin position="722"/>
        <end position="801"/>
    </location>
</feature>
<feature type="compositionally biased region" description="Low complexity" evidence="2">
    <location>
        <begin position="2027"/>
        <end position="2037"/>
    </location>
</feature>
<feature type="region of interest" description="Disordered" evidence="2">
    <location>
        <begin position="873"/>
        <end position="893"/>
    </location>
</feature>
<dbReference type="InterPro" id="IPR001202">
    <property type="entry name" value="WW_dom"/>
</dbReference>
<name>A0A3R7D5X1_9STRA</name>
<feature type="compositionally biased region" description="Polar residues" evidence="2">
    <location>
        <begin position="788"/>
        <end position="799"/>
    </location>
</feature>
<evidence type="ECO:0000259" key="3">
    <source>
        <dbReference type="PROSITE" id="PS50020"/>
    </source>
</evidence>